<evidence type="ECO:0000259" key="5">
    <source>
        <dbReference type="SMART" id="SM00872"/>
    </source>
</evidence>
<dbReference type="SUPFAM" id="SSF88688">
    <property type="entry name" value="Families 57/38 glycoside transferase middle domain"/>
    <property type="match status" value="1"/>
</dbReference>
<dbReference type="GO" id="GO:0046872">
    <property type="term" value="F:metal ion binding"/>
    <property type="evidence" value="ECO:0007669"/>
    <property type="project" value="UniProtKB-KW"/>
</dbReference>
<dbReference type="PANTHER" id="PTHR46017">
    <property type="entry name" value="ALPHA-MANNOSIDASE 2C1"/>
    <property type="match status" value="1"/>
</dbReference>
<dbReference type="Pfam" id="PF01074">
    <property type="entry name" value="Glyco_hydro_38N"/>
    <property type="match status" value="1"/>
</dbReference>
<dbReference type="GO" id="GO:0004559">
    <property type="term" value="F:alpha-mannosidase activity"/>
    <property type="evidence" value="ECO:0007669"/>
    <property type="project" value="InterPro"/>
</dbReference>
<dbReference type="AlphaFoldDB" id="A0A844FX28"/>
<dbReference type="InterPro" id="IPR000602">
    <property type="entry name" value="Glyco_hydro_38_N"/>
</dbReference>
<dbReference type="InterPro" id="IPR028995">
    <property type="entry name" value="Glyco_hydro_57/38_cen_sf"/>
</dbReference>
<protein>
    <recommendedName>
        <fullName evidence="5">Glycoside hydrolase family 38 central domain-containing protein</fullName>
    </recommendedName>
</protein>
<evidence type="ECO:0000256" key="2">
    <source>
        <dbReference type="ARBA" id="ARBA00022723"/>
    </source>
</evidence>
<dbReference type="SUPFAM" id="SSF74650">
    <property type="entry name" value="Galactose mutarotase-like"/>
    <property type="match status" value="1"/>
</dbReference>
<keyword evidence="4" id="KW-0326">Glycosidase</keyword>
<proteinExistence type="inferred from homology"/>
<evidence type="ECO:0000256" key="1">
    <source>
        <dbReference type="ARBA" id="ARBA00009792"/>
    </source>
</evidence>
<accession>A0A844FX28</accession>
<dbReference type="Gene3D" id="3.20.110.10">
    <property type="entry name" value="Glycoside hydrolase 38, N terminal domain"/>
    <property type="match status" value="1"/>
</dbReference>
<dbReference type="SMART" id="SM00872">
    <property type="entry name" value="Alpha-mann_mid"/>
    <property type="match status" value="1"/>
</dbReference>
<name>A0A844FX28_9BACT</name>
<reference evidence="6 7" key="1">
    <citation type="submission" date="2019-08" db="EMBL/GenBank/DDBJ databases">
        <title>In-depth cultivation of the pig gut microbiome towards novel bacterial diversity and tailored functional studies.</title>
        <authorList>
            <person name="Wylensek D."/>
            <person name="Hitch T.C.A."/>
            <person name="Clavel T."/>
        </authorList>
    </citation>
    <scope>NUCLEOTIDE SEQUENCE [LARGE SCALE GENOMIC DNA]</scope>
    <source>
        <strain evidence="6 7">BBE-744-WT-12</strain>
    </source>
</reference>
<dbReference type="InterPro" id="IPR011330">
    <property type="entry name" value="Glyco_hydro/deAcase_b/a-brl"/>
</dbReference>
<dbReference type="Proteomes" id="UP000435649">
    <property type="component" value="Unassembled WGS sequence"/>
</dbReference>
<gene>
    <name evidence="6" type="ORF">FYJ85_01105</name>
</gene>
<keyword evidence="3" id="KW-0378">Hydrolase</keyword>
<comment type="caution">
    <text evidence="6">The sequence shown here is derived from an EMBL/GenBank/DDBJ whole genome shotgun (WGS) entry which is preliminary data.</text>
</comment>
<dbReference type="InterPro" id="IPR011013">
    <property type="entry name" value="Gal_mutarotase_sf_dom"/>
</dbReference>
<evidence type="ECO:0000256" key="3">
    <source>
        <dbReference type="ARBA" id="ARBA00022801"/>
    </source>
</evidence>
<keyword evidence="7" id="KW-1185">Reference proteome</keyword>
<dbReference type="GO" id="GO:0030246">
    <property type="term" value="F:carbohydrate binding"/>
    <property type="evidence" value="ECO:0007669"/>
    <property type="project" value="InterPro"/>
</dbReference>
<feature type="domain" description="Glycoside hydrolase family 38 central" evidence="5">
    <location>
        <begin position="263"/>
        <end position="340"/>
    </location>
</feature>
<evidence type="ECO:0000313" key="6">
    <source>
        <dbReference type="EMBL" id="MST95646.1"/>
    </source>
</evidence>
<dbReference type="SUPFAM" id="SSF88713">
    <property type="entry name" value="Glycoside hydrolase/deacetylase"/>
    <property type="match status" value="1"/>
</dbReference>
<dbReference type="GO" id="GO:0009313">
    <property type="term" value="P:oligosaccharide catabolic process"/>
    <property type="evidence" value="ECO:0007669"/>
    <property type="project" value="TreeGrafter"/>
</dbReference>
<dbReference type="GO" id="GO:0006013">
    <property type="term" value="P:mannose metabolic process"/>
    <property type="evidence" value="ECO:0007669"/>
    <property type="project" value="InterPro"/>
</dbReference>
<keyword evidence="2" id="KW-0479">Metal-binding</keyword>
<dbReference type="CDD" id="cd10789">
    <property type="entry name" value="GH38N_AMII_ER_cytosolic"/>
    <property type="match status" value="1"/>
</dbReference>
<dbReference type="InterPro" id="IPR015341">
    <property type="entry name" value="Glyco_hydro_38_cen"/>
</dbReference>
<comment type="similarity">
    <text evidence="1">Belongs to the glycosyl hydrolase 38 family.</text>
</comment>
<dbReference type="RefSeq" id="WP_154416712.1">
    <property type="nucleotide sequence ID" value="NZ_VUNS01000001.1"/>
</dbReference>
<sequence>MSAKKLYVIGNSHMDPIWLWRLREGRSTWLNTCRSVVRIMKKYPFLKFCRSSSSCYEWIEACDPALFEEIRLLIGAGRWEPVGGWVEQSDTIITPGEVLFRQAEFGRRYFREKFGCDIRIGYSVDSFGQNAGLPKILNATGFDRYVFMRPMAEEKTMPYLFRWRGDGGSEVVTLRVRQAYCTMPGWKEKTQLFDWIDRLIAEGDEHQTFFFGVGDHGGGIYERQLEWLLEAAETRDIEFSTLAHYFDTIEKTELPVYEGELTHHSPGCYSAVSMVKRQFAAVERSLFKAEKLVLESPGPDAEADTAKLDDAWNQFLFNYFHDVYPGTAVRKSFEGEVRDLAGYAQWTATSILEKRLERYAAQSKSDFLTEGGILLWNPLPVPVRAVFGFDTFADPNCNGKRFDTLRDENGNTVPLQWIRSAAAFGPNNAWGRAAAVVDLPPSGLRVFAYGYGGRQPDAVGFERQKAAFRRISFPVVADVGDTWGHGLARLGETEGEAEFLGFEEIDNGPAVSCLRARYRWKQSAFKLDLFAYAGVPELFARWSAEWREKDDTVKFNWKTGIASGSIVSGQAATVLVRTPDECEQPFIDFAAAVDENGRSSGIFAEALHGYDSFGSAELRLTLLRPVCYAEHRPFPPHGDEGYADLGEVEQEFWIADGRPAAELPAAARGRLWGAEHMEITAAADGAAFRRPVWTVEPPEVIALCQNCREFRLWNASQEEKPFRLLCDGAELASGALAPEEVRSIALK</sequence>
<evidence type="ECO:0000256" key="4">
    <source>
        <dbReference type="ARBA" id="ARBA00023295"/>
    </source>
</evidence>
<dbReference type="Gene3D" id="1.20.1270.50">
    <property type="entry name" value="Glycoside hydrolase family 38, central domain"/>
    <property type="match status" value="1"/>
</dbReference>
<dbReference type="PANTHER" id="PTHR46017:SF1">
    <property type="entry name" value="ALPHA-MANNOSIDASE 2C1"/>
    <property type="match status" value="1"/>
</dbReference>
<dbReference type="InterPro" id="IPR037094">
    <property type="entry name" value="Glyco_hydro_38_cen_sf"/>
</dbReference>
<dbReference type="InterPro" id="IPR027291">
    <property type="entry name" value="Glyco_hydro_38_N_sf"/>
</dbReference>
<dbReference type="EMBL" id="VUNS01000001">
    <property type="protein sequence ID" value="MST95646.1"/>
    <property type="molecule type" value="Genomic_DNA"/>
</dbReference>
<dbReference type="Gene3D" id="2.70.98.30">
    <property type="entry name" value="Golgi alpha-mannosidase II, domain 4"/>
    <property type="match status" value="1"/>
</dbReference>
<evidence type="ECO:0000313" key="7">
    <source>
        <dbReference type="Proteomes" id="UP000435649"/>
    </source>
</evidence>
<organism evidence="6 7">
    <name type="scientific">Victivallis lenta</name>
    <dbReference type="NCBI Taxonomy" id="2606640"/>
    <lineage>
        <taxon>Bacteria</taxon>
        <taxon>Pseudomonadati</taxon>
        <taxon>Lentisphaerota</taxon>
        <taxon>Lentisphaeria</taxon>
        <taxon>Victivallales</taxon>
        <taxon>Victivallaceae</taxon>
        <taxon>Victivallis</taxon>
    </lineage>
</organism>